<dbReference type="InterPro" id="IPR039910">
    <property type="entry name" value="D15-like"/>
</dbReference>
<evidence type="ECO:0000256" key="4">
    <source>
        <dbReference type="SAM" id="SignalP"/>
    </source>
</evidence>
<keyword evidence="4" id="KW-0732">Signal</keyword>
<feature type="chain" id="PRO_5013695971" evidence="4">
    <location>
        <begin position="25"/>
        <end position="651"/>
    </location>
</feature>
<feature type="signal peptide" evidence="4">
    <location>
        <begin position="1"/>
        <end position="24"/>
    </location>
</feature>
<keyword evidence="2" id="KW-0812">Transmembrane</keyword>
<dbReference type="RefSeq" id="WP_003614416.1">
    <property type="nucleotide sequence ID" value="NZ_ADVE02000001.1"/>
</dbReference>
<keyword evidence="7" id="KW-1185">Reference proteome</keyword>
<dbReference type="InterPro" id="IPR000184">
    <property type="entry name" value="Bac_surfAg_D15"/>
</dbReference>
<evidence type="ECO:0000256" key="2">
    <source>
        <dbReference type="ARBA" id="ARBA00022452"/>
    </source>
</evidence>
<dbReference type="KEGG" id="mtw:CQW49_20935"/>
<protein>
    <submittedName>
        <fullName evidence="6">Outer membrane protein assembly factor</fullName>
    </submittedName>
</protein>
<reference evidence="7" key="1">
    <citation type="submission" date="2017-10" db="EMBL/GenBank/DDBJ databases">
        <title>Completed PacBio SMRT sequence of Methylosinus trichosporium OB3b reveals presence of a third large plasmid.</title>
        <authorList>
            <person name="Charles T.C."/>
            <person name="Lynch M.D.J."/>
            <person name="Heil J.R."/>
            <person name="Cheng J."/>
        </authorList>
    </citation>
    <scope>NUCLEOTIDE SEQUENCE [LARGE SCALE GENOMIC DNA]</scope>
    <source>
        <strain evidence="7">OB3b</strain>
    </source>
</reference>
<feature type="domain" description="Bacterial surface antigen (D15)" evidence="5">
    <location>
        <begin position="340"/>
        <end position="651"/>
    </location>
</feature>
<dbReference type="STRING" id="595536.GCA_000178815_01011"/>
<sequence length="651" mass="69195">MKLVVRCLSAAALAALFSAGPARAFDFFGLLGGEEQPPEPSAEALPYKIEFAGLDDQPQLERALQDSSSAFRLRQQPPAAGAGLARRVVADLPRLVEALWANGYYDAEVTASVVGVTVQPDGHGADAAALAAERLRGQSLAPIRIEVTLGEQYHLRKVAIRDARARAPIDEALLPRKVYEPDADSPARAAALQSMQAAFIDELRAHSHPLAKVIETKPVIDHREKAMDVTVVVDPGPRAGIGKVSVTGAPGIDPDVIRSFIYLEEGEDYSPKTLADARKSVARLEAIGSVKVEDGAALDANGNLPIVIDTAERKRHAIGADAVYSNVDGPGVRAYWMDRNIFGGAERLRVDLEGGLAPFGSSPNYNGLSSVHLNDLVGRAKASFLAPAALGARDDLLVDGIAVREKVDDYRAYFGNLTIGARHRFSDIASVQAGVEVERGHTHDAFGPHDYSLLGFPLSGSYDGTDNLMAPTMGVRAIASVTPYVKTLSDSVGFLQSKAQVSGYHAFDEDGFYVLAGRVAAGSIIGAGIADIPASHRFFAGGGGSVRGYRYRSLSPDEGFGVPVGGRSLLEASLEARIKVTQEIGIVPFYDVGAAFSSPYPDFQSEMRSSVGLGLRYYTAIGPVRLDVATPLGRRPGENRFAIFIGVGESF</sequence>
<keyword evidence="3" id="KW-0472">Membrane</keyword>
<comment type="subcellular location">
    <subcellularLocation>
        <location evidence="1">Membrane</location>
    </subcellularLocation>
</comment>
<dbReference type="AlphaFoldDB" id="A0A2D2D533"/>
<evidence type="ECO:0000259" key="5">
    <source>
        <dbReference type="Pfam" id="PF01103"/>
    </source>
</evidence>
<accession>A0A2D2D533</accession>
<evidence type="ECO:0000313" key="7">
    <source>
        <dbReference type="Proteomes" id="UP000230709"/>
    </source>
</evidence>
<dbReference type="GO" id="GO:0019867">
    <property type="term" value="C:outer membrane"/>
    <property type="evidence" value="ECO:0007669"/>
    <property type="project" value="InterPro"/>
</dbReference>
<keyword evidence="2" id="KW-1134">Transmembrane beta strand</keyword>
<gene>
    <name evidence="6" type="ORF">CQW49_20935</name>
</gene>
<evidence type="ECO:0000256" key="1">
    <source>
        <dbReference type="ARBA" id="ARBA00004370"/>
    </source>
</evidence>
<dbReference type="Gene3D" id="2.40.160.50">
    <property type="entry name" value="membrane protein fhac: a member of the omp85/tpsb transporter family"/>
    <property type="match status" value="1"/>
</dbReference>
<name>A0A2D2D533_METT3</name>
<dbReference type="PANTHER" id="PTHR12815:SF42">
    <property type="entry name" value="BACTERIAL SURFACE ANTIGEN (D15) DOMAIN-CONTAINING PROTEIN"/>
    <property type="match status" value="1"/>
</dbReference>
<organism evidence="6 7">
    <name type="scientific">Methylosinus trichosporium (strain ATCC 35070 / NCIMB 11131 / UNIQEM 75 / OB3b)</name>
    <dbReference type="NCBI Taxonomy" id="595536"/>
    <lineage>
        <taxon>Bacteria</taxon>
        <taxon>Pseudomonadati</taxon>
        <taxon>Pseudomonadota</taxon>
        <taxon>Alphaproteobacteria</taxon>
        <taxon>Hyphomicrobiales</taxon>
        <taxon>Methylocystaceae</taxon>
        <taxon>Methylosinus</taxon>
    </lineage>
</organism>
<dbReference type="Pfam" id="PF01103">
    <property type="entry name" value="Omp85"/>
    <property type="match status" value="1"/>
</dbReference>
<dbReference type="Gene3D" id="3.10.20.310">
    <property type="entry name" value="membrane protein fhac"/>
    <property type="match status" value="1"/>
</dbReference>
<evidence type="ECO:0000256" key="3">
    <source>
        <dbReference type="ARBA" id="ARBA00023136"/>
    </source>
</evidence>
<dbReference type="Proteomes" id="UP000230709">
    <property type="component" value="Chromosome"/>
</dbReference>
<dbReference type="PANTHER" id="PTHR12815">
    <property type="entry name" value="SORTING AND ASSEMBLY MACHINERY SAMM50 PROTEIN FAMILY MEMBER"/>
    <property type="match status" value="1"/>
</dbReference>
<evidence type="ECO:0000313" key="6">
    <source>
        <dbReference type="EMBL" id="ATQ70075.1"/>
    </source>
</evidence>
<dbReference type="EMBL" id="CP023737">
    <property type="protein sequence ID" value="ATQ70075.1"/>
    <property type="molecule type" value="Genomic_DNA"/>
</dbReference>
<proteinExistence type="predicted"/>